<keyword evidence="4 7" id="KW-0812">Transmembrane</keyword>
<dbReference type="GeneID" id="98918890"/>
<feature type="transmembrane region" description="Helical" evidence="7">
    <location>
        <begin position="136"/>
        <end position="160"/>
    </location>
</feature>
<evidence type="ECO:0000313" key="9">
    <source>
        <dbReference type="Proteomes" id="UP000006238"/>
    </source>
</evidence>
<dbReference type="PANTHER" id="PTHR43549:SF3">
    <property type="entry name" value="MULTIDRUG RESISTANCE PROTEIN YPNP-RELATED"/>
    <property type="match status" value="1"/>
</dbReference>
<keyword evidence="6 7" id="KW-0472">Membrane</keyword>
<dbReference type="HOGENOM" id="CLU_012893_5_0_9"/>
<evidence type="ECO:0000256" key="2">
    <source>
        <dbReference type="ARBA" id="ARBA00022448"/>
    </source>
</evidence>
<feature type="transmembrane region" description="Helical" evidence="7">
    <location>
        <begin position="194"/>
        <end position="216"/>
    </location>
</feature>
<keyword evidence="2" id="KW-0813">Transport</keyword>
<organism evidence="8 9">
    <name type="scientific">Eshraghiella crossota DSM 2876</name>
    <dbReference type="NCBI Taxonomy" id="511680"/>
    <lineage>
        <taxon>Bacteria</taxon>
        <taxon>Bacillati</taxon>
        <taxon>Bacillota</taxon>
        <taxon>Clostridia</taxon>
        <taxon>Lachnospirales</taxon>
        <taxon>Lachnospiraceae</taxon>
        <taxon>Eshraghiella</taxon>
    </lineage>
</organism>
<feature type="transmembrane region" description="Helical" evidence="7">
    <location>
        <begin position="237"/>
        <end position="263"/>
    </location>
</feature>
<dbReference type="Proteomes" id="UP000006238">
    <property type="component" value="Unassembled WGS sequence"/>
</dbReference>
<sequence>MSKAKDLTTGKPISLMIKYAIPVLIGNLVQQIYNFADTIIVGQCLGNSTLAAVGNTGSMFFLVNGFVIGITSGFSVHIAQCFGAKDYDRMRNSVCNAIMLWSGITLFITLLSVLITKPVLRLINTPDGIFDMSYNYIVIIFAGIAAPMLYNAVSCILRALGDSKTPLYFLIFSALLNIGLDLLFIVVFNWGVAGAAIATVLAQLVAGIACIVYISVKFPVLHIKKEDFKINPGIIKTHLTIGLPMAFQFSVTAIGTIILQGAVNVFGENYIAAFTASSKTEQLIMQFGISGGVTVANFVGQNVGAGRYDRIKNGILKWSLFTVGSAVLCMGVIFIFGRPISRLFIKGGDELILSYAMTYLHISMFFYIPLFQIFIFRNALQAMGKTTMPLLAGFFELGARSIVAYTLPKAIGFSGVCFAGPVAWVCAAVPLIITYIIYMKKFKKKGYFNTQFS</sequence>
<dbReference type="eggNOG" id="COG0534">
    <property type="taxonomic scope" value="Bacteria"/>
</dbReference>
<feature type="transmembrane region" description="Helical" evidence="7">
    <location>
        <begin position="413"/>
        <end position="438"/>
    </location>
</feature>
<keyword evidence="9" id="KW-1185">Reference proteome</keyword>
<feature type="transmembrane region" description="Helical" evidence="7">
    <location>
        <begin position="59"/>
        <end position="82"/>
    </location>
</feature>
<protein>
    <submittedName>
        <fullName evidence="8">MATE efflux family protein</fullName>
    </submittedName>
</protein>
<name>D4RYV3_9FIRM</name>
<comment type="subcellular location">
    <subcellularLocation>
        <location evidence="1">Cell membrane</location>
        <topology evidence="1">Multi-pass membrane protein</topology>
    </subcellularLocation>
</comment>
<feature type="transmembrane region" description="Helical" evidence="7">
    <location>
        <begin position="167"/>
        <end position="188"/>
    </location>
</feature>
<dbReference type="PANTHER" id="PTHR43549">
    <property type="entry name" value="MULTIDRUG RESISTANCE PROTEIN YPNP-RELATED"/>
    <property type="match status" value="1"/>
</dbReference>
<dbReference type="EMBL" id="ABWN01000024">
    <property type="protein sequence ID" value="EFF68802.1"/>
    <property type="molecule type" value="Genomic_DNA"/>
</dbReference>
<evidence type="ECO:0000313" key="8">
    <source>
        <dbReference type="EMBL" id="EFF68802.1"/>
    </source>
</evidence>
<dbReference type="AlphaFoldDB" id="D4RYV3"/>
<keyword evidence="5 7" id="KW-1133">Transmembrane helix</keyword>
<evidence type="ECO:0000256" key="7">
    <source>
        <dbReference type="SAM" id="Phobius"/>
    </source>
</evidence>
<reference evidence="8 9" key="1">
    <citation type="submission" date="2010-02" db="EMBL/GenBank/DDBJ databases">
        <authorList>
            <person name="Weinstock G."/>
            <person name="Sodergren E."/>
            <person name="Clifton S."/>
            <person name="Fulton L."/>
            <person name="Fulton B."/>
            <person name="Courtney L."/>
            <person name="Fronick C."/>
            <person name="Harrison M."/>
            <person name="Strong C."/>
            <person name="Farmer C."/>
            <person name="Delahaunty K."/>
            <person name="Markovic C."/>
            <person name="Hall O."/>
            <person name="Minx P."/>
            <person name="Tomlinson C."/>
            <person name="Mitreva M."/>
            <person name="Nelson J."/>
            <person name="Hou S."/>
            <person name="Wollam A."/>
            <person name="Pepin K.H."/>
            <person name="Johnson M."/>
            <person name="Bhonagiri V."/>
            <person name="Zhang X."/>
            <person name="Suruliraj S."/>
            <person name="Warren W."/>
            <person name="Chinwalla A."/>
            <person name="Mardis E.R."/>
            <person name="Wilson R.K."/>
        </authorList>
    </citation>
    <scope>NUCLEOTIDE SEQUENCE [LARGE SCALE GENOMIC DNA]</scope>
    <source>
        <strain evidence="8 9">DSM 2876</strain>
    </source>
</reference>
<accession>D4RYV3</accession>
<proteinExistence type="predicted"/>
<evidence type="ECO:0000256" key="4">
    <source>
        <dbReference type="ARBA" id="ARBA00022692"/>
    </source>
</evidence>
<dbReference type="PIRSF" id="PIRSF006603">
    <property type="entry name" value="DinF"/>
    <property type="match status" value="1"/>
</dbReference>
<feature type="transmembrane region" description="Helical" evidence="7">
    <location>
        <begin position="283"/>
        <end position="303"/>
    </location>
</feature>
<dbReference type="RefSeq" id="WP_005602268.1">
    <property type="nucleotide sequence ID" value="NZ_GG663522.1"/>
</dbReference>
<feature type="transmembrane region" description="Helical" evidence="7">
    <location>
        <begin position="356"/>
        <end position="376"/>
    </location>
</feature>
<dbReference type="InterPro" id="IPR052031">
    <property type="entry name" value="Membrane_Transporter-Flippase"/>
</dbReference>
<feature type="transmembrane region" description="Helical" evidence="7">
    <location>
        <begin position="94"/>
        <end position="116"/>
    </location>
</feature>
<comment type="caution">
    <text evidence="8">The sequence shown here is derived from an EMBL/GenBank/DDBJ whole genome shotgun (WGS) entry which is preliminary data.</text>
</comment>
<dbReference type="NCBIfam" id="TIGR00797">
    <property type="entry name" value="matE"/>
    <property type="match status" value="1"/>
</dbReference>
<keyword evidence="3" id="KW-1003">Cell membrane</keyword>
<gene>
    <name evidence="8" type="ORF">BUTYVIB_01017</name>
</gene>
<feature type="transmembrane region" description="Helical" evidence="7">
    <location>
        <begin position="315"/>
        <end position="336"/>
    </location>
</feature>
<dbReference type="InterPro" id="IPR048279">
    <property type="entry name" value="MdtK-like"/>
</dbReference>
<evidence type="ECO:0000256" key="5">
    <source>
        <dbReference type="ARBA" id="ARBA00022989"/>
    </source>
</evidence>
<dbReference type="CDD" id="cd13138">
    <property type="entry name" value="MATE_yoeA_like"/>
    <property type="match status" value="1"/>
</dbReference>
<feature type="transmembrane region" description="Helical" evidence="7">
    <location>
        <begin position="388"/>
        <end position="407"/>
    </location>
</feature>
<dbReference type="GO" id="GO:0042910">
    <property type="term" value="F:xenobiotic transmembrane transporter activity"/>
    <property type="evidence" value="ECO:0007669"/>
    <property type="project" value="InterPro"/>
</dbReference>
<dbReference type="InterPro" id="IPR002528">
    <property type="entry name" value="MATE_fam"/>
</dbReference>
<evidence type="ECO:0000256" key="3">
    <source>
        <dbReference type="ARBA" id="ARBA00022475"/>
    </source>
</evidence>
<evidence type="ECO:0000256" key="6">
    <source>
        <dbReference type="ARBA" id="ARBA00023136"/>
    </source>
</evidence>
<dbReference type="GO" id="GO:0015297">
    <property type="term" value="F:antiporter activity"/>
    <property type="evidence" value="ECO:0007669"/>
    <property type="project" value="InterPro"/>
</dbReference>
<dbReference type="Pfam" id="PF01554">
    <property type="entry name" value="MatE"/>
    <property type="match status" value="2"/>
</dbReference>
<dbReference type="GO" id="GO:0005886">
    <property type="term" value="C:plasma membrane"/>
    <property type="evidence" value="ECO:0007669"/>
    <property type="project" value="UniProtKB-SubCell"/>
</dbReference>
<dbReference type="STRING" id="45851.BHV86_05280"/>
<evidence type="ECO:0000256" key="1">
    <source>
        <dbReference type="ARBA" id="ARBA00004651"/>
    </source>
</evidence>